<reference evidence="2 3" key="1">
    <citation type="journal article" date="2023" name="Commun. Biol.">
        <title>Reorganization of the ancestral sex-determining regions during the evolution of trioecy in Pleodorina starrii.</title>
        <authorList>
            <person name="Takahashi K."/>
            <person name="Suzuki S."/>
            <person name="Kawai-Toyooka H."/>
            <person name="Yamamoto K."/>
            <person name="Hamaji T."/>
            <person name="Ootsuki R."/>
            <person name="Yamaguchi H."/>
            <person name="Kawachi M."/>
            <person name="Higashiyama T."/>
            <person name="Nozaki H."/>
        </authorList>
    </citation>
    <scope>NUCLEOTIDE SEQUENCE [LARGE SCALE GENOMIC DNA]</scope>
    <source>
        <strain evidence="2 3">NIES-4479</strain>
    </source>
</reference>
<proteinExistence type="predicted"/>
<sequence length="136" mass="15120">MQCIPMHNAASPPPLRAAAAATDTRHGCGPLGLPVCSRKRAVQQQQQQQRAPRQEAAPRNTRNTERGAAASRACACMCVYEYVCACMCASVRVTAIRPCQEVHILVKEAPQGTRRARDVFWATFKRRQPRHPNLTR</sequence>
<dbReference type="AlphaFoldDB" id="A0A9W6BAP3"/>
<gene>
    <name evidence="2" type="primary">PLESTBF000077</name>
    <name evidence="2" type="ORF">PLESTB_000119700</name>
</gene>
<name>A0A9W6BAP3_9CHLO</name>
<comment type="caution">
    <text evidence="2">The sequence shown here is derived from an EMBL/GenBank/DDBJ whole genome shotgun (WGS) entry which is preliminary data.</text>
</comment>
<feature type="region of interest" description="Disordered" evidence="1">
    <location>
        <begin position="39"/>
        <end position="69"/>
    </location>
</feature>
<feature type="compositionally biased region" description="Low complexity" evidence="1">
    <location>
        <begin position="42"/>
        <end position="59"/>
    </location>
</feature>
<organism evidence="2 3">
    <name type="scientific">Pleodorina starrii</name>
    <dbReference type="NCBI Taxonomy" id="330485"/>
    <lineage>
        <taxon>Eukaryota</taxon>
        <taxon>Viridiplantae</taxon>
        <taxon>Chlorophyta</taxon>
        <taxon>core chlorophytes</taxon>
        <taxon>Chlorophyceae</taxon>
        <taxon>CS clade</taxon>
        <taxon>Chlamydomonadales</taxon>
        <taxon>Volvocaceae</taxon>
        <taxon>Pleodorina</taxon>
    </lineage>
</organism>
<evidence type="ECO:0000256" key="1">
    <source>
        <dbReference type="SAM" id="MobiDB-lite"/>
    </source>
</evidence>
<dbReference type="Proteomes" id="UP001165080">
    <property type="component" value="Unassembled WGS sequence"/>
</dbReference>
<protein>
    <submittedName>
        <fullName evidence="2">Uncharacterized protein</fullName>
    </submittedName>
</protein>
<evidence type="ECO:0000313" key="3">
    <source>
        <dbReference type="Proteomes" id="UP001165080"/>
    </source>
</evidence>
<keyword evidence="3" id="KW-1185">Reference proteome</keyword>
<dbReference type="EMBL" id="BRXU01000001">
    <property type="protein sequence ID" value="GLC48632.1"/>
    <property type="molecule type" value="Genomic_DNA"/>
</dbReference>
<evidence type="ECO:0000313" key="2">
    <source>
        <dbReference type="EMBL" id="GLC48632.1"/>
    </source>
</evidence>
<accession>A0A9W6BAP3</accession>